<evidence type="ECO:0000313" key="1">
    <source>
        <dbReference type="EMBL" id="RBP91347.1"/>
    </source>
</evidence>
<evidence type="ECO:0000313" key="2">
    <source>
        <dbReference type="Proteomes" id="UP000252731"/>
    </source>
</evidence>
<protein>
    <submittedName>
        <fullName evidence="1">Two-component system sensor histidine kinase KdpD</fullName>
    </submittedName>
</protein>
<keyword evidence="1" id="KW-0808">Transferase</keyword>
<dbReference type="PANTHER" id="PTHR45569:SF1">
    <property type="entry name" value="SENSOR PROTEIN KDPD"/>
    <property type="match status" value="1"/>
</dbReference>
<gene>
    <name evidence="1" type="ORF">DFO70_108129</name>
</gene>
<dbReference type="AlphaFoldDB" id="A0A366JRW6"/>
<proteinExistence type="predicted"/>
<keyword evidence="1" id="KW-0418">Kinase</keyword>
<comment type="caution">
    <text evidence="1">The sequence shown here is derived from an EMBL/GenBank/DDBJ whole genome shotgun (WGS) entry which is preliminary data.</text>
</comment>
<dbReference type="EMBL" id="QNSF01000008">
    <property type="protein sequence ID" value="RBP91347.1"/>
    <property type="molecule type" value="Genomic_DNA"/>
</dbReference>
<dbReference type="InterPro" id="IPR052023">
    <property type="entry name" value="Histidine_kinase_KdpD"/>
</dbReference>
<dbReference type="SUPFAM" id="SSF52402">
    <property type="entry name" value="Adenine nucleotide alpha hydrolases-like"/>
    <property type="match status" value="1"/>
</dbReference>
<dbReference type="STRING" id="1399.VL14_03495"/>
<keyword evidence="2" id="KW-1185">Reference proteome</keyword>
<reference evidence="1 2" key="1">
    <citation type="submission" date="2018-06" db="EMBL/GenBank/DDBJ databases">
        <title>Freshwater and sediment microbial communities from various areas in North America, analyzing microbe dynamics in response to fracking.</title>
        <authorList>
            <person name="Lamendella R."/>
        </authorList>
    </citation>
    <scope>NUCLEOTIDE SEQUENCE [LARGE SCALE GENOMIC DNA]</scope>
    <source>
        <strain evidence="1 2">14_TX</strain>
    </source>
</reference>
<organism evidence="1 2">
    <name type="scientific">Cytobacillus firmus</name>
    <name type="common">Bacillus firmus</name>
    <dbReference type="NCBI Taxonomy" id="1399"/>
    <lineage>
        <taxon>Bacteria</taxon>
        <taxon>Bacillati</taxon>
        <taxon>Bacillota</taxon>
        <taxon>Bacilli</taxon>
        <taxon>Bacillales</taxon>
        <taxon>Bacillaceae</taxon>
        <taxon>Cytobacillus</taxon>
    </lineage>
</organism>
<sequence>MPRGLFHGIRAILNIESGGSGVKMKESILICVSNPNHAEILVQRGKKLKEAFQGDGYILSVENRKQEELDFNELQTKYLFESLAEKYGLMMLSKYAEGKKIARVIAEVVKENNITQIILGQAVQTKLERMVKHSLINDLFQLLEGVDIHVVEVSRKVHDPSDDWDKGLPAQIVKKGSDYHLIIGEDQENGIKGIFFKELSSDFSNGFFVIQKDNNHEVLRIHHGVVDSNILGDK</sequence>
<dbReference type="GO" id="GO:0000155">
    <property type="term" value="F:phosphorelay sensor kinase activity"/>
    <property type="evidence" value="ECO:0007669"/>
    <property type="project" value="TreeGrafter"/>
</dbReference>
<dbReference type="PANTHER" id="PTHR45569">
    <property type="entry name" value="SENSOR PROTEIN KDPD"/>
    <property type="match status" value="1"/>
</dbReference>
<dbReference type="GO" id="GO:0005886">
    <property type="term" value="C:plasma membrane"/>
    <property type="evidence" value="ECO:0007669"/>
    <property type="project" value="TreeGrafter"/>
</dbReference>
<name>A0A366JRW6_CYTFI</name>
<accession>A0A366JRW6</accession>
<dbReference type="Proteomes" id="UP000252731">
    <property type="component" value="Unassembled WGS sequence"/>
</dbReference>